<evidence type="ECO:0000313" key="3">
    <source>
        <dbReference type="EMBL" id="KAJ7647719.1"/>
    </source>
</evidence>
<dbReference type="InterPro" id="IPR036871">
    <property type="entry name" value="PX_dom_sf"/>
</dbReference>
<evidence type="ECO:0000259" key="2">
    <source>
        <dbReference type="PROSITE" id="PS50195"/>
    </source>
</evidence>
<dbReference type="SMART" id="SM00312">
    <property type="entry name" value="PX"/>
    <property type="match status" value="1"/>
</dbReference>
<dbReference type="Pfam" id="PF00787">
    <property type="entry name" value="PX"/>
    <property type="match status" value="1"/>
</dbReference>
<dbReference type="GO" id="GO:0035091">
    <property type="term" value="F:phosphatidylinositol binding"/>
    <property type="evidence" value="ECO:0007669"/>
    <property type="project" value="InterPro"/>
</dbReference>
<feature type="region of interest" description="Disordered" evidence="1">
    <location>
        <begin position="156"/>
        <end position="230"/>
    </location>
</feature>
<protein>
    <submittedName>
        <fullName evidence="3">Phox homologous domain-containing protein</fullName>
    </submittedName>
</protein>
<accession>A0AAD7FX74</accession>
<dbReference type="Proteomes" id="UP001221142">
    <property type="component" value="Unassembled WGS sequence"/>
</dbReference>
<sequence>MSLVVKSAGHTTSSKPRPHILYRFQVLEDGRELSQLHKRFSEFLTLHKTLRPNRPGCSLPPKRVLVTTFIPSAWLDDILISERKHALTAYLNALLAVPKYREDPVLMDFLNPPASDPLAPSSEFDLEDALPSTLSRRAARDLGAVVAMPVVTPPESVDARSFVSTSTSPSRVPIPPIPIAAPTPTRPQAKSRSSSKARGSSRPQTPKPSKSSGGGSSGAKPKKKATKHNG</sequence>
<dbReference type="EMBL" id="JARKIF010000002">
    <property type="protein sequence ID" value="KAJ7647719.1"/>
    <property type="molecule type" value="Genomic_DNA"/>
</dbReference>
<comment type="caution">
    <text evidence="3">The sequence shown here is derived from an EMBL/GenBank/DDBJ whole genome shotgun (WGS) entry which is preliminary data.</text>
</comment>
<feature type="compositionally biased region" description="Pro residues" evidence="1">
    <location>
        <begin position="172"/>
        <end position="185"/>
    </location>
</feature>
<evidence type="ECO:0000256" key="1">
    <source>
        <dbReference type="SAM" id="MobiDB-lite"/>
    </source>
</evidence>
<feature type="compositionally biased region" description="Low complexity" evidence="1">
    <location>
        <begin position="186"/>
        <end position="211"/>
    </location>
</feature>
<feature type="domain" description="PX" evidence="2">
    <location>
        <begin position="1"/>
        <end position="117"/>
    </location>
</feature>
<dbReference type="Gene3D" id="3.30.1520.10">
    <property type="entry name" value="Phox-like domain"/>
    <property type="match status" value="1"/>
</dbReference>
<reference evidence="3" key="1">
    <citation type="submission" date="2023-03" db="EMBL/GenBank/DDBJ databases">
        <title>Massive genome expansion in bonnet fungi (Mycena s.s.) driven by repeated elements and novel gene families across ecological guilds.</title>
        <authorList>
            <consortium name="Lawrence Berkeley National Laboratory"/>
            <person name="Harder C.B."/>
            <person name="Miyauchi S."/>
            <person name="Viragh M."/>
            <person name="Kuo A."/>
            <person name="Thoen E."/>
            <person name="Andreopoulos B."/>
            <person name="Lu D."/>
            <person name="Skrede I."/>
            <person name="Drula E."/>
            <person name="Henrissat B."/>
            <person name="Morin E."/>
            <person name="Kohler A."/>
            <person name="Barry K."/>
            <person name="LaButti K."/>
            <person name="Morin E."/>
            <person name="Salamov A."/>
            <person name="Lipzen A."/>
            <person name="Mereny Z."/>
            <person name="Hegedus B."/>
            <person name="Baldrian P."/>
            <person name="Stursova M."/>
            <person name="Weitz H."/>
            <person name="Taylor A."/>
            <person name="Grigoriev I.V."/>
            <person name="Nagy L.G."/>
            <person name="Martin F."/>
            <person name="Kauserud H."/>
        </authorList>
    </citation>
    <scope>NUCLEOTIDE SEQUENCE</scope>
    <source>
        <strain evidence="3">9284</strain>
    </source>
</reference>
<dbReference type="InterPro" id="IPR001683">
    <property type="entry name" value="PX_dom"/>
</dbReference>
<evidence type="ECO:0000313" key="4">
    <source>
        <dbReference type="Proteomes" id="UP001221142"/>
    </source>
</evidence>
<dbReference type="PROSITE" id="PS50195">
    <property type="entry name" value="PX"/>
    <property type="match status" value="1"/>
</dbReference>
<dbReference type="CDD" id="cd06093">
    <property type="entry name" value="PX_domain"/>
    <property type="match status" value="1"/>
</dbReference>
<feature type="compositionally biased region" description="Basic residues" evidence="1">
    <location>
        <begin position="220"/>
        <end position="230"/>
    </location>
</feature>
<name>A0AAD7FX74_9AGAR</name>
<gene>
    <name evidence="3" type="ORF">FB45DRAFT_1052152</name>
</gene>
<dbReference type="AlphaFoldDB" id="A0AAD7FX74"/>
<proteinExistence type="predicted"/>
<dbReference type="SUPFAM" id="SSF64268">
    <property type="entry name" value="PX domain"/>
    <property type="match status" value="1"/>
</dbReference>
<organism evidence="3 4">
    <name type="scientific">Roridomyces roridus</name>
    <dbReference type="NCBI Taxonomy" id="1738132"/>
    <lineage>
        <taxon>Eukaryota</taxon>
        <taxon>Fungi</taxon>
        <taxon>Dikarya</taxon>
        <taxon>Basidiomycota</taxon>
        <taxon>Agaricomycotina</taxon>
        <taxon>Agaricomycetes</taxon>
        <taxon>Agaricomycetidae</taxon>
        <taxon>Agaricales</taxon>
        <taxon>Marasmiineae</taxon>
        <taxon>Mycenaceae</taxon>
        <taxon>Roridomyces</taxon>
    </lineage>
</organism>
<keyword evidence="4" id="KW-1185">Reference proteome</keyword>